<dbReference type="KEGG" id="cku:UL82_07290"/>
<sequence>MTGSMNQSEIDALTQRIEQLELNQARLIILLSDAPERHKAFDRACYEANLTFEQETQVRQTIVDFSRIRQDRH</sequence>
<accession>A0A0F6R122</accession>
<proteinExistence type="predicted"/>
<dbReference type="Proteomes" id="UP000033457">
    <property type="component" value="Chromosome"/>
</dbReference>
<keyword evidence="2" id="KW-1185">Reference proteome</keyword>
<gene>
    <name evidence="1" type="ORF">UL82_07290</name>
</gene>
<dbReference type="HOGENOM" id="CLU_2698368_0_0_11"/>
<organism evidence="1 2">
    <name type="scientific">Corynebacterium kutscheri</name>
    <dbReference type="NCBI Taxonomy" id="35755"/>
    <lineage>
        <taxon>Bacteria</taxon>
        <taxon>Bacillati</taxon>
        <taxon>Actinomycetota</taxon>
        <taxon>Actinomycetes</taxon>
        <taxon>Mycobacteriales</taxon>
        <taxon>Corynebacteriaceae</taxon>
        <taxon>Corynebacterium</taxon>
    </lineage>
</organism>
<evidence type="ECO:0000313" key="1">
    <source>
        <dbReference type="EMBL" id="AKE41620.1"/>
    </source>
</evidence>
<evidence type="ECO:0000313" key="2">
    <source>
        <dbReference type="Proteomes" id="UP000033457"/>
    </source>
</evidence>
<protein>
    <submittedName>
        <fullName evidence="1">Uncharacterized protein</fullName>
    </submittedName>
</protein>
<name>A0A0F6R122_9CORY</name>
<dbReference type="AlphaFoldDB" id="A0A0F6R122"/>
<reference evidence="1 2" key="1">
    <citation type="journal article" date="2015" name="Genome Announc.">
        <title>Complete Genome Sequence of Corynebacterium kutscheri DSM 20755, a Corynebacterial Type Strain with Remarkably Low G+C Content of Chromosomal DNA.</title>
        <authorList>
            <person name="Ruckert C."/>
            <person name="Albersmeier A."/>
            <person name="Winkler A."/>
            <person name="Tauch A."/>
        </authorList>
    </citation>
    <scope>NUCLEOTIDE SEQUENCE [LARGE SCALE GENOMIC DNA]</scope>
    <source>
        <strain evidence="1 2">DSM 20755</strain>
    </source>
</reference>
<dbReference type="EMBL" id="CP011312">
    <property type="protein sequence ID" value="AKE41620.1"/>
    <property type="molecule type" value="Genomic_DNA"/>
</dbReference>